<gene>
    <name evidence="1" type="ORF">TASK_LOCUS1406</name>
</gene>
<organism evidence="3">
    <name type="scientific">Taenia asiatica</name>
    <name type="common">Asian tapeworm</name>
    <dbReference type="NCBI Taxonomy" id="60517"/>
    <lineage>
        <taxon>Eukaryota</taxon>
        <taxon>Metazoa</taxon>
        <taxon>Spiralia</taxon>
        <taxon>Lophotrochozoa</taxon>
        <taxon>Platyhelminthes</taxon>
        <taxon>Cestoda</taxon>
        <taxon>Eucestoda</taxon>
        <taxon>Cyclophyllidea</taxon>
        <taxon>Taeniidae</taxon>
        <taxon>Taenia</taxon>
    </lineage>
</organism>
<reference evidence="1 2" key="2">
    <citation type="submission" date="2018-11" db="EMBL/GenBank/DDBJ databases">
        <authorList>
            <consortium name="Pathogen Informatics"/>
        </authorList>
    </citation>
    <scope>NUCLEOTIDE SEQUENCE [LARGE SCALE GENOMIC DNA]</scope>
</reference>
<dbReference type="EMBL" id="UYRS01000351">
    <property type="protein sequence ID" value="VDK22996.1"/>
    <property type="molecule type" value="Genomic_DNA"/>
</dbReference>
<proteinExistence type="predicted"/>
<protein>
    <submittedName>
        <fullName evidence="3">Tudor domain-containing protein</fullName>
    </submittedName>
</protein>
<accession>A0A0R3VVJ1</accession>
<reference evidence="3" key="1">
    <citation type="submission" date="2017-02" db="UniProtKB">
        <authorList>
            <consortium name="WormBaseParasite"/>
        </authorList>
    </citation>
    <scope>IDENTIFICATION</scope>
</reference>
<dbReference type="AlphaFoldDB" id="A0A0R3VVJ1"/>
<evidence type="ECO:0000313" key="3">
    <source>
        <dbReference type="WBParaSite" id="TASK_0000140501-mRNA-1"/>
    </source>
</evidence>
<evidence type="ECO:0000313" key="2">
    <source>
        <dbReference type="Proteomes" id="UP000282613"/>
    </source>
</evidence>
<sequence length="168" mass="18947">MGLEWEVELDTFDNVDIRPDSSLHSLVSHLDLSGGEWSSSCMLVTSVPCMPVMAKLMGGVDEVYILAEATVSGSLQQRREKDEFEPELDKRLQIDNALKPEKIWQKVEEDRHWEYGKSEYCTIEEMMGDIDDFYSEVDVSGCLTVRAKVNSVATLVFYSEENALAVGI</sequence>
<name>A0A0R3VVJ1_TAEAS</name>
<dbReference type="WBParaSite" id="TASK_0000140501-mRNA-1">
    <property type="protein sequence ID" value="TASK_0000140501-mRNA-1"/>
    <property type="gene ID" value="TASK_0000140501"/>
</dbReference>
<dbReference type="Proteomes" id="UP000282613">
    <property type="component" value="Unassembled WGS sequence"/>
</dbReference>
<evidence type="ECO:0000313" key="1">
    <source>
        <dbReference type="EMBL" id="VDK22996.1"/>
    </source>
</evidence>
<keyword evidence="2" id="KW-1185">Reference proteome</keyword>